<evidence type="ECO:0000256" key="4">
    <source>
        <dbReference type="ARBA" id="ARBA00022475"/>
    </source>
</evidence>
<dbReference type="InterPro" id="IPR011552">
    <property type="entry name" value="TehA/Mae1"/>
</dbReference>
<keyword evidence="7 8" id="KW-0472">Membrane</keyword>
<name>A0ABV0ECN3_9BURK</name>
<dbReference type="RefSeq" id="WP_347306213.1">
    <property type="nucleotide sequence ID" value="NZ_JBAJEX010000001.1"/>
</dbReference>
<comment type="similarity">
    <text evidence="2">Belongs to the tellurite-resistance/dicarboxylate transporter (TDT) family.</text>
</comment>
<evidence type="ECO:0000313" key="10">
    <source>
        <dbReference type="Proteomes" id="UP001482231"/>
    </source>
</evidence>
<evidence type="ECO:0000256" key="6">
    <source>
        <dbReference type="ARBA" id="ARBA00022989"/>
    </source>
</evidence>
<gene>
    <name evidence="9" type="primary">tdt</name>
    <name evidence="9" type="ORF">V6E02_00845</name>
</gene>
<dbReference type="Pfam" id="PF03595">
    <property type="entry name" value="SLAC1"/>
    <property type="match status" value="1"/>
</dbReference>
<evidence type="ECO:0000256" key="1">
    <source>
        <dbReference type="ARBA" id="ARBA00004651"/>
    </source>
</evidence>
<feature type="transmembrane region" description="Helical" evidence="8">
    <location>
        <begin position="149"/>
        <end position="171"/>
    </location>
</feature>
<feature type="transmembrane region" description="Helical" evidence="8">
    <location>
        <begin position="285"/>
        <end position="302"/>
    </location>
</feature>
<dbReference type="Proteomes" id="UP001482231">
    <property type="component" value="Unassembled WGS sequence"/>
</dbReference>
<dbReference type="NCBIfam" id="TIGR00816">
    <property type="entry name" value="tdt"/>
    <property type="match status" value="1"/>
</dbReference>
<evidence type="ECO:0000256" key="5">
    <source>
        <dbReference type="ARBA" id="ARBA00022692"/>
    </source>
</evidence>
<keyword evidence="4" id="KW-1003">Cell membrane</keyword>
<keyword evidence="3" id="KW-0813">Transport</keyword>
<accession>A0ABV0ECN3</accession>
<keyword evidence="6 8" id="KW-1133">Transmembrane helix</keyword>
<evidence type="ECO:0000256" key="2">
    <source>
        <dbReference type="ARBA" id="ARBA00008566"/>
    </source>
</evidence>
<dbReference type="InterPro" id="IPR051629">
    <property type="entry name" value="Sulfite_efflux_TDT"/>
</dbReference>
<feature type="transmembrane region" description="Helical" evidence="8">
    <location>
        <begin position="91"/>
        <end position="111"/>
    </location>
</feature>
<dbReference type="PANTHER" id="PTHR31686:SF1">
    <property type="entry name" value="SULFITE EFFLUX PUMP SSU1"/>
    <property type="match status" value="1"/>
</dbReference>
<feature type="transmembrane region" description="Helical" evidence="8">
    <location>
        <begin position="314"/>
        <end position="335"/>
    </location>
</feature>
<keyword evidence="5 8" id="KW-0812">Transmembrane</keyword>
<keyword evidence="10" id="KW-1185">Reference proteome</keyword>
<dbReference type="EMBL" id="JBAJEX010000001">
    <property type="protein sequence ID" value="MEO1765770.1"/>
    <property type="molecule type" value="Genomic_DNA"/>
</dbReference>
<organism evidence="9 10">
    <name type="scientific">Thiobacter aerophilum</name>
    <dbReference type="NCBI Taxonomy" id="3121275"/>
    <lineage>
        <taxon>Bacteria</taxon>
        <taxon>Pseudomonadati</taxon>
        <taxon>Pseudomonadota</taxon>
        <taxon>Betaproteobacteria</taxon>
        <taxon>Burkholderiales</taxon>
        <taxon>Thiobacteraceae</taxon>
        <taxon>Thiobacter</taxon>
    </lineage>
</organism>
<evidence type="ECO:0000313" key="9">
    <source>
        <dbReference type="EMBL" id="MEO1765770.1"/>
    </source>
</evidence>
<feature type="transmembrane region" description="Helical" evidence="8">
    <location>
        <begin position="252"/>
        <end position="278"/>
    </location>
</feature>
<protein>
    <submittedName>
        <fullName evidence="9">Tellurite-resistance/dicarboxylate transporter</fullName>
    </submittedName>
</protein>
<reference evidence="9 10" key="1">
    <citation type="submission" date="2024-02" db="EMBL/GenBank/DDBJ databases">
        <title>New thermophilic sulfur-oxidizing bacteria from a hot springs of the Uzon caldera (Kamchatka, Russia).</title>
        <authorList>
            <person name="Dukat A.M."/>
            <person name="Elcheninov A.G."/>
            <person name="Frolov E.N."/>
        </authorList>
    </citation>
    <scope>NUCLEOTIDE SEQUENCE [LARGE SCALE GENOMIC DNA]</scope>
    <source>
        <strain evidence="9 10">AK1</strain>
    </source>
</reference>
<dbReference type="CDD" id="cd09321">
    <property type="entry name" value="TDT_like_3"/>
    <property type="match status" value="1"/>
</dbReference>
<evidence type="ECO:0000256" key="7">
    <source>
        <dbReference type="ARBA" id="ARBA00023136"/>
    </source>
</evidence>
<dbReference type="PANTHER" id="PTHR31686">
    <property type="match status" value="1"/>
</dbReference>
<feature type="transmembrane region" description="Helical" evidence="8">
    <location>
        <begin position="183"/>
        <end position="205"/>
    </location>
</feature>
<proteinExistence type="inferred from homology"/>
<dbReference type="InterPro" id="IPR004695">
    <property type="entry name" value="SLAC1/Mae1/Ssu1/TehA"/>
</dbReference>
<evidence type="ECO:0000256" key="3">
    <source>
        <dbReference type="ARBA" id="ARBA00022448"/>
    </source>
</evidence>
<feature type="transmembrane region" description="Helical" evidence="8">
    <location>
        <begin position="21"/>
        <end position="40"/>
    </location>
</feature>
<feature type="transmembrane region" description="Helical" evidence="8">
    <location>
        <begin position="52"/>
        <end position="70"/>
    </location>
</feature>
<feature type="transmembrane region" description="Helical" evidence="8">
    <location>
        <begin position="117"/>
        <end position="137"/>
    </location>
</feature>
<sequence>MNVPASAPGGFRRVVRHFAPSWFAAVMGTGVVSITSFHYGETYPLLRSVGTWLHGLNLVLFVLLFVPWTLRWLMERQAAVAALRHPIMGQFYATFGIALLVLAGECLLYGHPLALSATLWGLGVIFSVLFSFAAFWLQFHGQQMELEHVTPGMFIPPVGLVVVPLAGQALLPQVPAGWRELILVANVASLGAGSFLWLGLMALTVHRFVLAKRLPGMLLPTIWINLGPIGVVSLDLIALAQGLPLPGARETLPVLALMLWGFGLWWFAMALLITLAYWRRGELPFSLAWWAFTFPLGAYAAASHRLGSLFGLESVWAIGFAAYLVLLVLWTAAFLGSLRGVVSGKLFLDPPAPSPSAAP</sequence>
<comment type="subcellular location">
    <subcellularLocation>
        <location evidence="1">Cell membrane</location>
        <topology evidence="1">Multi-pass membrane protein</topology>
    </subcellularLocation>
</comment>
<dbReference type="InterPro" id="IPR038665">
    <property type="entry name" value="Voltage-dep_anion_channel_sf"/>
</dbReference>
<comment type="caution">
    <text evidence="9">The sequence shown here is derived from an EMBL/GenBank/DDBJ whole genome shotgun (WGS) entry which is preliminary data.</text>
</comment>
<feature type="transmembrane region" description="Helical" evidence="8">
    <location>
        <begin position="217"/>
        <end position="240"/>
    </location>
</feature>
<dbReference type="Gene3D" id="1.50.10.150">
    <property type="entry name" value="Voltage-dependent anion channel"/>
    <property type="match status" value="1"/>
</dbReference>
<evidence type="ECO:0000256" key="8">
    <source>
        <dbReference type="SAM" id="Phobius"/>
    </source>
</evidence>